<sequence>MDGMIEMEAVYILKKVWIKAFFFFVLMGWHLVSFEVQCQQVYDVWEGGRILYENDFSIPDQLEDWKMEGPGKTEFKEGWMHMYSPDEEWHHVYWCPMDFPESFAAEWEMQNMNPDAGLCIVFFAARGINGEDIFDPLLPERDGTFKYYTRDRLNSYHISYYANNPKNQEREASHLRKNNMFEIMQTGPEGIAKHSTAIHHIRLVKDGARIAMSIDGKKIIDWTDDGKIHGPVYGGGKIGFRQMQWSYFRYRNFKVREINGTGR</sequence>
<dbReference type="Proteomes" id="UP001595818">
    <property type="component" value="Unassembled WGS sequence"/>
</dbReference>
<proteinExistence type="predicted"/>
<comment type="caution">
    <text evidence="1">The sequence shown here is derived from an EMBL/GenBank/DDBJ whole genome shotgun (WGS) entry which is preliminary data.</text>
</comment>
<dbReference type="EMBL" id="JBHSJJ010000002">
    <property type="protein sequence ID" value="MFC4870847.1"/>
    <property type="molecule type" value="Genomic_DNA"/>
</dbReference>
<name>A0ABV9SWS2_9BACT</name>
<dbReference type="SUPFAM" id="SSF49899">
    <property type="entry name" value="Concanavalin A-like lectins/glucanases"/>
    <property type="match status" value="1"/>
</dbReference>
<reference evidence="2" key="1">
    <citation type="journal article" date="2019" name="Int. J. Syst. Evol. Microbiol.">
        <title>The Global Catalogue of Microorganisms (GCM) 10K type strain sequencing project: providing services to taxonomists for standard genome sequencing and annotation.</title>
        <authorList>
            <consortium name="The Broad Institute Genomics Platform"/>
            <consortium name="The Broad Institute Genome Sequencing Center for Infectious Disease"/>
            <person name="Wu L."/>
            <person name="Ma J."/>
        </authorList>
    </citation>
    <scope>NUCLEOTIDE SEQUENCE [LARGE SCALE GENOMIC DNA]</scope>
    <source>
        <strain evidence="2">CGMCC 4.7466</strain>
    </source>
</reference>
<evidence type="ECO:0000313" key="2">
    <source>
        <dbReference type="Proteomes" id="UP001595818"/>
    </source>
</evidence>
<keyword evidence="2" id="KW-1185">Reference proteome</keyword>
<gene>
    <name evidence="1" type="ORF">ACFPFU_04055</name>
</gene>
<dbReference type="InterPro" id="IPR013320">
    <property type="entry name" value="ConA-like_dom_sf"/>
</dbReference>
<evidence type="ECO:0000313" key="1">
    <source>
        <dbReference type="EMBL" id="MFC4870847.1"/>
    </source>
</evidence>
<protein>
    <submittedName>
        <fullName evidence="1">DUF1961 family protein</fullName>
    </submittedName>
</protein>
<dbReference type="Pfam" id="PF09224">
    <property type="entry name" value="DUF1961"/>
    <property type="match status" value="1"/>
</dbReference>
<dbReference type="InterPro" id="IPR015305">
    <property type="entry name" value="DUF1961"/>
</dbReference>
<organism evidence="1 2">
    <name type="scientific">Negadavirga shengliensis</name>
    <dbReference type="NCBI Taxonomy" id="1389218"/>
    <lineage>
        <taxon>Bacteria</taxon>
        <taxon>Pseudomonadati</taxon>
        <taxon>Bacteroidota</taxon>
        <taxon>Cytophagia</taxon>
        <taxon>Cytophagales</taxon>
        <taxon>Cyclobacteriaceae</taxon>
        <taxon>Negadavirga</taxon>
    </lineage>
</organism>
<accession>A0ABV9SWS2</accession>
<dbReference type="RefSeq" id="WP_377061771.1">
    <property type="nucleotide sequence ID" value="NZ_JBHSJJ010000002.1"/>
</dbReference>
<dbReference type="Gene3D" id="2.60.120.200">
    <property type="match status" value="1"/>
</dbReference>